<reference evidence="1 2" key="1">
    <citation type="journal article" date="2018" name="Front. Plant Sci.">
        <title>Red Clover (Trifolium pratense) and Zigzag Clover (T. medium) - A Picture of Genomic Similarities and Differences.</title>
        <authorList>
            <person name="Dluhosova J."/>
            <person name="Istvanek J."/>
            <person name="Nedelnik J."/>
            <person name="Repkova J."/>
        </authorList>
    </citation>
    <scope>NUCLEOTIDE SEQUENCE [LARGE SCALE GENOMIC DNA]</scope>
    <source>
        <strain evidence="2">cv. 10/8</strain>
        <tissue evidence="1">Leaf</tissue>
    </source>
</reference>
<accession>A0A392UTL0</accession>
<protein>
    <submittedName>
        <fullName evidence="1">Uncharacterized protein</fullName>
    </submittedName>
</protein>
<gene>
    <name evidence="1" type="ORF">A2U01_0099742</name>
</gene>
<dbReference type="Proteomes" id="UP000265520">
    <property type="component" value="Unassembled WGS sequence"/>
</dbReference>
<evidence type="ECO:0000313" key="1">
    <source>
        <dbReference type="EMBL" id="MCI78472.1"/>
    </source>
</evidence>
<dbReference type="EMBL" id="LXQA010951529">
    <property type="protein sequence ID" value="MCI78472.1"/>
    <property type="molecule type" value="Genomic_DNA"/>
</dbReference>
<dbReference type="AlphaFoldDB" id="A0A392UTL0"/>
<comment type="caution">
    <text evidence="1">The sequence shown here is derived from an EMBL/GenBank/DDBJ whole genome shotgun (WGS) entry which is preliminary data.</text>
</comment>
<feature type="non-terminal residue" evidence="1">
    <location>
        <position position="1"/>
    </location>
</feature>
<organism evidence="1 2">
    <name type="scientific">Trifolium medium</name>
    <dbReference type="NCBI Taxonomy" id="97028"/>
    <lineage>
        <taxon>Eukaryota</taxon>
        <taxon>Viridiplantae</taxon>
        <taxon>Streptophyta</taxon>
        <taxon>Embryophyta</taxon>
        <taxon>Tracheophyta</taxon>
        <taxon>Spermatophyta</taxon>
        <taxon>Magnoliopsida</taxon>
        <taxon>eudicotyledons</taxon>
        <taxon>Gunneridae</taxon>
        <taxon>Pentapetalae</taxon>
        <taxon>rosids</taxon>
        <taxon>fabids</taxon>
        <taxon>Fabales</taxon>
        <taxon>Fabaceae</taxon>
        <taxon>Papilionoideae</taxon>
        <taxon>50 kb inversion clade</taxon>
        <taxon>NPAAA clade</taxon>
        <taxon>Hologalegina</taxon>
        <taxon>IRL clade</taxon>
        <taxon>Trifolieae</taxon>
        <taxon>Trifolium</taxon>
    </lineage>
</organism>
<name>A0A392UTL0_9FABA</name>
<evidence type="ECO:0000313" key="2">
    <source>
        <dbReference type="Proteomes" id="UP000265520"/>
    </source>
</evidence>
<keyword evidence="2" id="KW-1185">Reference proteome</keyword>
<proteinExistence type="predicted"/>
<sequence length="75" mass="8500">KEKKLMSLTRNSFIVSCFQMGDDLWVLQGTNEELEDTVEGLKQSMVDKYVEGFRSSLAQVKVLFLDLDQGVLAQV</sequence>
<feature type="non-terminal residue" evidence="1">
    <location>
        <position position="75"/>
    </location>
</feature>